<name>M8B098_AEGTA</name>
<evidence type="ECO:0000256" key="3">
    <source>
        <dbReference type="ARBA" id="ARBA00022737"/>
    </source>
</evidence>
<dbReference type="InterPro" id="IPR055414">
    <property type="entry name" value="LRR_R13L4/SHOC2-like"/>
</dbReference>
<feature type="domain" description="Disease resistance protein winged helix" evidence="9">
    <location>
        <begin position="649"/>
        <end position="720"/>
    </location>
</feature>
<dbReference type="GO" id="GO:0042742">
    <property type="term" value="P:defense response to bacterium"/>
    <property type="evidence" value="ECO:0007669"/>
    <property type="project" value="UniProtKB-ARBA"/>
</dbReference>
<evidence type="ECO:0000256" key="6">
    <source>
        <dbReference type="ARBA" id="ARBA00023054"/>
    </source>
</evidence>
<keyword evidence="3" id="KW-0677">Repeat</keyword>
<sequence length="1179" mass="133420">MASVRFRYEEINRVALLPWQQETGDPASENEQSDLVQEWTRPALMVNACACRYAGAGWEETGCRLPSCLEPSDVCPGQSARRRGHDELQQLCAAQVRRHRRPQVQDSTLTYCTVFLCFTQSYDMTRGDYQSMRAPYAALHAMFVRQGLQSREADMSNAAHCPQLQPWLGRAKAKTQGILQLVRTPLVSPLPCSSLHSDHTKHKPRDGFERGIERSMAVVSSSLGVLGPLVGKLTGLLANECARLKGVRREIRSLRSELTCMHGAVQKYTTLQDPDVQVKAWISLLRELAYDIEDVIDKFIHQLGNEGHQHQGGFKEFFRKTARRLKTMGSRRGIASQIEDLKIRLKEVKELKSSYKLDDIPFEHSTVDPRLSALFVEEAHLVGIDGPRDDLANWMLEDKNGSIKDCKVLSIVGFGGLGKTTLAREVYRKIRGHFDCQAFVSVSQKPNVKKIMKDLISQMPCKKEFIEGIDTWDENKCIENLKELLQDKRYLIIIDDIWSISAWDAIKYAFPENDFSSRIIATTRNVDVARSCSHGGNGRMYEMEALNDLHSKRLFFKRIFGSEDCCPDMLKQVSNKILKKCGGLPLAIISIASLLANRPVVKDEWERVRRSIGSALDKNRSLDGMNNILSLSYNDLSPNLKTCLLYLCIYPEDYVIERNVLVRRWIAEGFISEERGQGKQEVAENHFYELINKSMVQPVEIGYDGKARACQVHDMMLELIISKSVEDNFISLAGHGQTDLAKRDGLIRRLSVQHIDQELASILSNEDLSHVRSLTVIASTCIKHLPRLVRFEALRVLDFQDCKSLHEYDMNGIDKLFQLKYLSFRGTRMSKLPSKIVRLYDLETLDLRNTHIKELPARIILLGKLQHLLTETDSYYIVREGGTKIPNGIGNMRNLEVISGFNIIKSSLCAVEELGNLTSLKELHLQLDGGGSQEYKRHEDILLSSLCKLCTCKLQSLWIHTPDSTPIHFLDSWSPLPHNLQIFIMGDSYYIVREGGTKIPNGIGNMRNLEWIVPALASLTYLDINLIEAIEEDLRILGEMPALLCLSLAFSTVQKERLALQGVGFPCLKEFCLIRATHCTSAIYLTFEEGAMPKLEKLALPLFASVAEEYGFYLGLGHLPFLRDAKVTLCSYADTSFEIKSAAAAAIRKEANSHPNHPRLSIRDRTAGWQYYNSDEEEN</sequence>
<dbReference type="PRINTS" id="PR00364">
    <property type="entry name" value="DISEASERSIST"/>
</dbReference>
<feature type="domain" description="Disease resistance N-terminal" evidence="8">
    <location>
        <begin position="225"/>
        <end position="310"/>
    </location>
</feature>
<dbReference type="InterPro" id="IPR038005">
    <property type="entry name" value="RX-like_CC"/>
</dbReference>
<keyword evidence="6" id="KW-0175">Coiled coil</keyword>
<evidence type="ECO:0000259" key="8">
    <source>
        <dbReference type="Pfam" id="PF18052"/>
    </source>
</evidence>
<protein>
    <submittedName>
        <fullName evidence="11">Disease resistance protein RPM1</fullName>
    </submittedName>
</protein>
<dbReference type="FunFam" id="1.10.10.10:FF:000322">
    <property type="entry name" value="Probable disease resistance protein At1g63360"/>
    <property type="match status" value="1"/>
</dbReference>
<feature type="domain" description="NB-ARC" evidence="7">
    <location>
        <begin position="404"/>
        <end position="561"/>
    </location>
</feature>
<dbReference type="GO" id="GO:0002758">
    <property type="term" value="P:innate immune response-activating signaling pathway"/>
    <property type="evidence" value="ECO:0007669"/>
    <property type="project" value="UniProtKB-ARBA"/>
</dbReference>
<dbReference type="Gene3D" id="3.80.10.10">
    <property type="entry name" value="Ribonuclease Inhibitor"/>
    <property type="match status" value="1"/>
</dbReference>
<dbReference type="PANTHER" id="PTHR23155:SF1167">
    <property type="entry name" value="OS08G0412100 PROTEIN"/>
    <property type="match status" value="1"/>
</dbReference>
<dbReference type="GO" id="GO:0009626">
    <property type="term" value="P:plant-type hypersensitive response"/>
    <property type="evidence" value="ECO:0007669"/>
    <property type="project" value="UniProtKB-ARBA"/>
</dbReference>
<dbReference type="SUPFAM" id="SSF52058">
    <property type="entry name" value="L domain-like"/>
    <property type="match status" value="1"/>
</dbReference>
<dbReference type="Gene3D" id="1.10.10.10">
    <property type="entry name" value="Winged helix-like DNA-binding domain superfamily/Winged helix DNA-binding domain"/>
    <property type="match status" value="1"/>
</dbReference>
<evidence type="ECO:0000256" key="2">
    <source>
        <dbReference type="ARBA" id="ARBA00022614"/>
    </source>
</evidence>
<feature type="domain" description="Disease resistance R13L4/SHOC-2-like LRR" evidence="10">
    <location>
        <begin position="770"/>
        <end position="1160"/>
    </location>
</feature>
<reference evidence="11" key="1">
    <citation type="submission" date="2015-06" db="UniProtKB">
        <authorList>
            <consortium name="EnsemblPlants"/>
        </authorList>
    </citation>
    <scope>IDENTIFICATION</scope>
</reference>
<dbReference type="GO" id="GO:0043531">
    <property type="term" value="F:ADP binding"/>
    <property type="evidence" value="ECO:0007669"/>
    <property type="project" value="InterPro"/>
</dbReference>
<dbReference type="InterPro" id="IPR044974">
    <property type="entry name" value="Disease_R_plants"/>
</dbReference>
<evidence type="ECO:0000256" key="5">
    <source>
        <dbReference type="ARBA" id="ARBA00022821"/>
    </source>
</evidence>
<comment type="similarity">
    <text evidence="1">Belongs to the disease resistance NB-LRR family.</text>
</comment>
<evidence type="ECO:0000256" key="4">
    <source>
        <dbReference type="ARBA" id="ARBA00022741"/>
    </source>
</evidence>
<accession>M8B098</accession>
<evidence type="ECO:0000313" key="11">
    <source>
        <dbReference type="EnsemblPlants" id="EMT07029"/>
    </source>
</evidence>
<dbReference type="InterPro" id="IPR032675">
    <property type="entry name" value="LRR_dom_sf"/>
</dbReference>
<dbReference type="Gene3D" id="3.40.50.300">
    <property type="entry name" value="P-loop containing nucleotide triphosphate hydrolases"/>
    <property type="match status" value="1"/>
</dbReference>
<dbReference type="Pfam" id="PF23559">
    <property type="entry name" value="WHD_DRP"/>
    <property type="match status" value="1"/>
</dbReference>
<evidence type="ECO:0000259" key="10">
    <source>
        <dbReference type="Pfam" id="PF23598"/>
    </source>
</evidence>
<dbReference type="PANTHER" id="PTHR23155">
    <property type="entry name" value="DISEASE RESISTANCE PROTEIN RP"/>
    <property type="match status" value="1"/>
</dbReference>
<keyword evidence="2" id="KW-0433">Leucine-rich repeat</keyword>
<keyword evidence="4" id="KW-0547">Nucleotide-binding</keyword>
<dbReference type="InterPro" id="IPR036388">
    <property type="entry name" value="WH-like_DNA-bd_sf"/>
</dbReference>
<dbReference type="Gene3D" id="1.10.8.430">
    <property type="entry name" value="Helical domain of apoptotic protease-activating factors"/>
    <property type="match status" value="1"/>
</dbReference>
<proteinExistence type="inferred from homology"/>
<dbReference type="InterPro" id="IPR041118">
    <property type="entry name" value="Rx_N"/>
</dbReference>
<dbReference type="EnsemblPlants" id="EMT07029">
    <property type="protein sequence ID" value="EMT07029"/>
    <property type="gene ID" value="F775_22887"/>
</dbReference>
<dbReference type="Pfam" id="PF23598">
    <property type="entry name" value="LRR_14"/>
    <property type="match status" value="1"/>
</dbReference>
<organism evidence="11">
    <name type="scientific">Aegilops tauschii</name>
    <name type="common">Tausch's goatgrass</name>
    <name type="synonym">Aegilops squarrosa</name>
    <dbReference type="NCBI Taxonomy" id="37682"/>
    <lineage>
        <taxon>Eukaryota</taxon>
        <taxon>Viridiplantae</taxon>
        <taxon>Streptophyta</taxon>
        <taxon>Embryophyta</taxon>
        <taxon>Tracheophyta</taxon>
        <taxon>Spermatophyta</taxon>
        <taxon>Magnoliopsida</taxon>
        <taxon>Liliopsida</taxon>
        <taxon>Poales</taxon>
        <taxon>Poaceae</taxon>
        <taxon>BOP clade</taxon>
        <taxon>Pooideae</taxon>
        <taxon>Triticodae</taxon>
        <taxon>Triticeae</taxon>
        <taxon>Triticinae</taxon>
        <taxon>Aegilops</taxon>
    </lineage>
</organism>
<dbReference type="InterPro" id="IPR027417">
    <property type="entry name" value="P-loop_NTPase"/>
</dbReference>
<dbReference type="Pfam" id="PF18052">
    <property type="entry name" value="Rx_N"/>
    <property type="match status" value="1"/>
</dbReference>
<dbReference type="ExpressionAtlas" id="M8B098">
    <property type="expression patterns" value="baseline"/>
</dbReference>
<dbReference type="Pfam" id="PF00931">
    <property type="entry name" value="NB-ARC"/>
    <property type="match status" value="1"/>
</dbReference>
<evidence type="ECO:0000259" key="9">
    <source>
        <dbReference type="Pfam" id="PF23559"/>
    </source>
</evidence>
<dbReference type="FunFam" id="3.40.50.300:FF:001091">
    <property type="entry name" value="Probable disease resistance protein At1g61300"/>
    <property type="match status" value="1"/>
</dbReference>
<dbReference type="Gene3D" id="1.20.5.4130">
    <property type="match status" value="1"/>
</dbReference>
<dbReference type="AlphaFoldDB" id="M8B098"/>
<evidence type="ECO:0000256" key="1">
    <source>
        <dbReference type="ARBA" id="ARBA00008894"/>
    </source>
</evidence>
<evidence type="ECO:0000259" key="7">
    <source>
        <dbReference type="Pfam" id="PF00931"/>
    </source>
</evidence>
<dbReference type="InterPro" id="IPR002182">
    <property type="entry name" value="NB-ARC"/>
</dbReference>
<dbReference type="InterPro" id="IPR058922">
    <property type="entry name" value="WHD_DRP"/>
</dbReference>
<dbReference type="SUPFAM" id="SSF52540">
    <property type="entry name" value="P-loop containing nucleoside triphosphate hydrolases"/>
    <property type="match status" value="1"/>
</dbReference>
<dbReference type="InterPro" id="IPR042197">
    <property type="entry name" value="Apaf_helical"/>
</dbReference>
<dbReference type="CDD" id="cd14798">
    <property type="entry name" value="RX-CC_like"/>
    <property type="match status" value="1"/>
</dbReference>
<keyword evidence="5" id="KW-0611">Plant defense</keyword>